<accession>A0A7U2EU75</accession>
<dbReference type="VEuPathDB" id="FungiDB:JI435_401070"/>
<reference evidence="2" key="1">
    <citation type="journal article" date="2021" name="BMC Genomics">
        <title>Chromosome-level genome assembly and manually-curated proteome of model necrotroph Parastagonospora nodorum Sn15 reveals a genome-wide trove of candidate effector homologs, and redundancy of virulence-related functions within an accessory chromosome.</title>
        <authorList>
            <person name="Bertazzoni S."/>
            <person name="Jones D.A.B."/>
            <person name="Phan H.T."/>
            <person name="Tan K.-C."/>
            <person name="Hane J.K."/>
        </authorList>
    </citation>
    <scope>NUCLEOTIDE SEQUENCE [LARGE SCALE GENOMIC DNA]</scope>
    <source>
        <strain evidence="2">SN15 / ATCC MYA-4574 / FGSC 10173)</strain>
    </source>
</reference>
<name>A0A7U2EU75_PHANO</name>
<evidence type="ECO:0000313" key="2">
    <source>
        <dbReference type="Proteomes" id="UP000663193"/>
    </source>
</evidence>
<proteinExistence type="predicted"/>
<dbReference type="Proteomes" id="UP000663193">
    <property type="component" value="Chromosome 1"/>
</dbReference>
<dbReference type="AlphaFoldDB" id="A0A7U2EU75"/>
<organism evidence="1 2">
    <name type="scientific">Phaeosphaeria nodorum (strain SN15 / ATCC MYA-4574 / FGSC 10173)</name>
    <name type="common">Glume blotch fungus</name>
    <name type="synonym">Parastagonospora nodorum</name>
    <dbReference type="NCBI Taxonomy" id="321614"/>
    <lineage>
        <taxon>Eukaryota</taxon>
        <taxon>Fungi</taxon>
        <taxon>Dikarya</taxon>
        <taxon>Ascomycota</taxon>
        <taxon>Pezizomycotina</taxon>
        <taxon>Dothideomycetes</taxon>
        <taxon>Pleosporomycetidae</taxon>
        <taxon>Pleosporales</taxon>
        <taxon>Pleosporineae</taxon>
        <taxon>Phaeosphaeriaceae</taxon>
        <taxon>Parastagonospora</taxon>
    </lineage>
</organism>
<protein>
    <submittedName>
        <fullName evidence="1">Uncharacterized protein</fullName>
    </submittedName>
</protein>
<keyword evidence="2" id="KW-1185">Reference proteome</keyword>
<dbReference type="EMBL" id="CP069023">
    <property type="protein sequence ID" value="QRC91175.1"/>
    <property type="molecule type" value="Genomic_DNA"/>
</dbReference>
<sequence length="148" mass="16350">MRICPTARPDRGLPLGGAAGARLTLQPPASNHERYVRLKQGASTDIPRFLLSHGESVESRPKQLETDPELLGLPNPGTLAFWPKRQRQSLRPLLTCPVADVRAAAVAHRCTVRRGPLDGGVTGDLQHACVWLATWRIYWSSSDRRETP</sequence>
<gene>
    <name evidence="1" type="ORF">JI435_401070</name>
</gene>
<evidence type="ECO:0000313" key="1">
    <source>
        <dbReference type="EMBL" id="QRC91175.1"/>
    </source>
</evidence>